<comment type="cofactor">
    <cofactor evidence="1">
        <name>Mg(2+)</name>
        <dbReference type="ChEBI" id="CHEBI:18420"/>
    </cofactor>
</comment>
<dbReference type="Gene3D" id="1.50.10.160">
    <property type="match status" value="1"/>
</dbReference>
<dbReference type="InterPro" id="IPR001906">
    <property type="entry name" value="Terpene_synth_N"/>
</dbReference>
<dbReference type="InterPro" id="IPR050148">
    <property type="entry name" value="Terpene_synthase-like"/>
</dbReference>
<dbReference type="FunFam" id="1.50.10.130:FF:000002">
    <property type="entry name" value="Ent-copalyl diphosphate synthase, chloroplastic"/>
    <property type="match status" value="1"/>
</dbReference>
<reference evidence="12" key="1">
    <citation type="submission" date="2018-07" db="EMBL/GenBank/DDBJ databases">
        <title>A database-driven approach sheds light on diterpene synthase diversification in Lamiaceae.</title>
        <authorList>
            <person name="Johnson S.R."/>
            <person name="Bhat W.W."/>
            <person name="Bibik J."/>
            <person name="Zhao D."/>
            <person name="Turmo A."/>
            <person name="Hamberger B."/>
            <person name="Buell C.R."/>
            <person name="Hamberger B."/>
        </authorList>
    </citation>
    <scope>NUCLEOTIDE SEQUENCE</scope>
</reference>
<keyword evidence="5" id="KW-0934">Plastid</keyword>
<sequence>MSLPLSSCVLFPPNDSRFPVSRFSRASASLEVGLQGATSAKVSSQSSCFEETKRRITKLFHKDELSVSTYDTAWVAMVPSPTSSEEPCFPGCLTWLLENQCRDGSWARPHHHSLLKKDVLSSTLACILALKKWGVGEEQINKGLHFIELNCASATEKCQITPVGFDIIFPAMLDYARDFSLNLRLEPTTFNDLMDKRDLELKRCYQNYTPEREAYLAYIVEGMGRLQDWELVMKYQRKNGSLFNCPSTTAAAFIALRDSACLNYLNLSLKKFGNAVPAVYPLDIYSQLCTVDNLERLGINQYFIAEIQSVLDETYRCWIQGNEDIFLDTSTCALAFRILRMNGYDVTSDSLTKILEECFSSSFRGNMTDINTTLDLYRASELMLYPDEKDLEKHNLRLKLLLKQKLSTVLIQSFQLGRNINEEVKQTLEHPFYASLDRIAKRKNIEHYNFDNTRILKTSYCSPNFGNKDFFFLSIEDFNWCQVIHRQELAELERWLIENRLDELKFARSKSAYCYFSAAATFFAPELSDARMSWAKSGVLTTVVDDFFDVGGSMEELKNLIQLVELWDVDASTKCSSHNVHIIFSALRRTIYEIGNKGFKLQGRNITNHIIDIWLDLLNSMMKETEWARDNFVPTIDEYMSNAYTSFALGPIVLPTLYLVGPKLSEEMINHSEYHNLFKLMSTCGRLLNDIRGYERELKDGKLNALSLYIINNGGKVSKEAGISEMKSWIEAQRRELLRLVLESNKSVLPKSCKELFWHMCSVVHLFYCKDDGFTSQDLIQVVNAVIHEPIALKDFKVHE</sequence>
<dbReference type="Pfam" id="PF03936">
    <property type="entry name" value="Terpene_synth_C"/>
    <property type="match status" value="1"/>
</dbReference>
<dbReference type="SUPFAM" id="SSF48239">
    <property type="entry name" value="Terpenoid cyclases/Protein prenyltransferases"/>
    <property type="match status" value="2"/>
</dbReference>
<dbReference type="InterPro" id="IPR036965">
    <property type="entry name" value="Terpene_synth_N_sf"/>
</dbReference>
<evidence type="ECO:0000256" key="1">
    <source>
        <dbReference type="ARBA" id="ARBA00001946"/>
    </source>
</evidence>
<keyword evidence="6" id="KW-0479">Metal-binding</keyword>
<proteinExistence type="evidence at transcript level"/>
<evidence type="ECO:0000256" key="8">
    <source>
        <dbReference type="ARBA" id="ARBA00022946"/>
    </source>
</evidence>
<evidence type="ECO:0000259" key="10">
    <source>
        <dbReference type="Pfam" id="PF01397"/>
    </source>
</evidence>
<evidence type="ECO:0000256" key="2">
    <source>
        <dbReference type="ARBA" id="ARBA00004229"/>
    </source>
</evidence>
<dbReference type="AlphaFoldDB" id="A0A3G6V9U0"/>
<keyword evidence="7" id="KW-0460">Magnesium</keyword>
<organism evidence="12">
    <name type="scientific">Nepeta racemosa</name>
    <name type="common">Catmint</name>
    <name type="synonym">Raceme catnip</name>
    <dbReference type="NCBI Taxonomy" id="54731"/>
    <lineage>
        <taxon>Eukaryota</taxon>
        <taxon>Viridiplantae</taxon>
        <taxon>Streptophyta</taxon>
        <taxon>Embryophyta</taxon>
        <taxon>Tracheophyta</taxon>
        <taxon>Spermatophyta</taxon>
        <taxon>Magnoliopsida</taxon>
        <taxon>eudicotyledons</taxon>
        <taxon>Gunneridae</taxon>
        <taxon>Pentapetalae</taxon>
        <taxon>asterids</taxon>
        <taxon>lamiids</taxon>
        <taxon>Lamiales</taxon>
        <taxon>Lamiaceae</taxon>
        <taxon>Nepetoideae</taxon>
        <taxon>Mentheae</taxon>
        <taxon>Nepetinae</taxon>
        <taxon>Nepeta</taxon>
    </lineage>
</organism>
<name>A0A3G6V9U0_NEPRA</name>
<dbReference type="GO" id="GO:0033331">
    <property type="term" value="P:ent-kaurene metabolic process"/>
    <property type="evidence" value="ECO:0007669"/>
    <property type="project" value="UniProtKB-ARBA"/>
</dbReference>
<evidence type="ECO:0000256" key="9">
    <source>
        <dbReference type="ARBA" id="ARBA00023239"/>
    </source>
</evidence>
<dbReference type="Gene3D" id="1.50.10.130">
    <property type="entry name" value="Terpene synthase, N-terminal domain"/>
    <property type="match status" value="1"/>
</dbReference>
<dbReference type="FunFam" id="1.50.10.160:FF:000002">
    <property type="entry name" value="cis-abienol synthase, chloroplastic"/>
    <property type="match status" value="1"/>
</dbReference>
<evidence type="ECO:0000256" key="5">
    <source>
        <dbReference type="ARBA" id="ARBA00022640"/>
    </source>
</evidence>
<accession>A0A3G6V9U0</accession>
<dbReference type="Pfam" id="PF01397">
    <property type="entry name" value="Terpene_synth"/>
    <property type="match status" value="1"/>
</dbReference>
<dbReference type="Gene3D" id="1.10.600.10">
    <property type="entry name" value="Farnesyl Diphosphate Synthase"/>
    <property type="match status" value="1"/>
</dbReference>
<protein>
    <submittedName>
        <fullName evidence="12">Terpene synthase 2</fullName>
    </submittedName>
</protein>
<dbReference type="InterPro" id="IPR005630">
    <property type="entry name" value="Terpene_synthase_metal-bd"/>
</dbReference>
<dbReference type="EMBL" id="MH626617">
    <property type="protein sequence ID" value="AZB50370.1"/>
    <property type="molecule type" value="mRNA"/>
</dbReference>
<dbReference type="SFLD" id="SFLDG01014">
    <property type="entry name" value="Terpene_Cyclase_Like_1_N-term"/>
    <property type="match status" value="1"/>
</dbReference>
<keyword evidence="9" id="KW-0456">Lyase</keyword>
<dbReference type="FunFam" id="1.10.600.10:FF:000005">
    <property type="entry name" value="Ent-kaur-16-ene synthase, chloroplastic"/>
    <property type="match status" value="1"/>
</dbReference>
<evidence type="ECO:0000313" key="12">
    <source>
        <dbReference type="EMBL" id="AZB50370.1"/>
    </source>
</evidence>
<evidence type="ECO:0000256" key="4">
    <source>
        <dbReference type="ARBA" id="ARBA00022528"/>
    </source>
</evidence>
<evidence type="ECO:0000256" key="6">
    <source>
        <dbReference type="ARBA" id="ARBA00022723"/>
    </source>
</evidence>
<dbReference type="InterPro" id="IPR044814">
    <property type="entry name" value="Terpene_cyclase_plant_C1"/>
</dbReference>
<evidence type="ECO:0000259" key="11">
    <source>
        <dbReference type="Pfam" id="PF03936"/>
    </source>
</evidence>
<feature type="domain" description="Terpene synthase N-terminal" evidence="10">
    <location>
        <begin position="228"/>
        <end position="428"/>
    </location>
</feature>
<comment type="similarity">
    <text evidence="3">Belongs to the terpene synthase family.</text>
</comment>
<dbReference type="InterPro" id="IPR008949">
    <property type="entry name" value="Isoprenoid_synthase_dom_sf"/>
</dbReference>
<dbReference type="CDD" id="cd00684">
    <property type="entry name" value="Terpene_cyclase_plant_C1"/>
    <property type="match status" value="1"/>
</dbReference>
<keyword evidence="4" id="KW-0150">Chloroplast</keyword>
<dbReference type="PANTHER" id="PTHR31739">
    <property type="entry name" value="ENT-COPALYL DIPHOSPHATE SYNTHASE, CHLOROPLASTIC"/>
    <property type="match status" value="1"/>
</dbReference>
<dbReference type="InterPro" id="IPR008930">
    <property type="entry name" value="Terpenoid_cyclase/PrenylTrfase"/>
</dbReference>
<evidence type="ECO:0000256" key="3">
    <source>
        <dbReference type="ARBA" id="ARBA00006333"/>
    </source>
</evidence>
<dbReference type="GO" id="GO:0009507">
    <property type="term" value="C:chloroplast"/>
    <property type="evidence" value="ECO:0007669"/>
    <property type="project" value="UniProtKB-SubCell"/>
</dbReference>
<dbReference type="GO" id="GO:0009686">
    <property type="term" value="P:gibberellin biosynthetic process"/>
    <property type="evidence" value="ECO:0007669"/>
    <property type="project" value="TreeGrafter"/>
</dbReference>
<keyword evidence="8" id="KW-0809">Transit peptide</keyword>
<dbReference type="GO" id="GO:0010333">
    <property type="term" value="F:terpene synthase activity"/>
    <property type="evidence" value="ECO:0007669"/>
    <property type="project" value="InterPro"/>
</dbReference>
<dbReference type="SUPFAM" id="SSF48576">
    <property type="entry name" value="Terpenoid synthases"/>
    <property type="match status" value="1"/>
</dbReference>
<feature type="domain" description="Terpene synthase metal-binding" evidence="11">
    <location>
        <begin position="501"/>
        <end position="735"/>
    </location>
</feature>
<comment type="subcellular location">
    <subcellularLocation>
        <location evidence="2">Plastid</location>
        <location evidence="2">Chloroplast</location>
    </subcellularLocation>
</comment>
<dbReference type="PANTHER" id="PTHR31739:SF3">
    <property type="entry name" value="ENT-KAUR-16-ENE SYNTHASE, CHLOROPLASTIC"/>
    <property type="match status" value="1"/>
</dbReference>
<evidence type="ECO:0000256" key="7">
    <source>
        <dbReference type="ARBA" id="ARBA00022842"/>
    </source>
</evidence>
<dbReference type="GO" id="GO:0000287">
    <property type="term" value="F:magnesium ion binding"/>
    <property type="evidence" value="ECO:0007669"/>
    <property type="project" value="InterPro"/>
</dbReference>